<dbReference type="InterPro" id="IPR036864">
    <property type="entry name" value="Zn2-C6_fun-type_DNA-bd_sf"/>
</dbReference>
<proteinExistence type="predicted"/>
<accession>A0A3D8SG96</accession>
<dbReference type="GO" id="GO:0008270">
    <property type="term" value="F:zinc ion binding"/>
    <property type="evidence" value="ECO:0007669"/>
    <property type="project" value="InterPro"/>
</dbReference>
<comment type="caution">
    <text evidence="3">The sequence shown here is derived from an EMBL/GenBank/DDBJ whole genome shotgun (WGS) entry which is preliminary data.</text>
</comment>
<organism evidence="3 4">
    <name type="scientific">Coleophoma crateriformis</name>
    <dbReference type="NCBI Taxonomy" id="565419"/>
    <lineage>
        <taxon>Eukaryota</taxon>
        <taxon>Fungi</taxon>
        <taxon>Dikarya</taxon>
        <taxon>Ascomycota</taxon>
        <taxon>Pezizomycotina</taxon>
        <taxon>Leotiomycetes</taxon>
        <taxon>Helotiales</taxon>
        <taxon>Dermateaceae</taxon>
        <taxon>Coleophoma</taxon>
    </lineage>
</organism>
<evidence type="ECO:0000259" key="2">
    <source>
        <dbReference type="PROSITE" id="PS50048"/>
    </source>
</evidence>
<protein>
    <recommendedName>
        <fullName evidence="2">Zn(2)-C6 fungal-type domain-containing protein</fullName>
    </recommendedName>
</protein>
<dbReference type="CDD" id="cd00067">
    <property type="entry name" value="GAL4"/>
    <property type="match status" value="1"/>
</dbReference>
<dbReference type="PROSITE" id="PS00463">
    <property type="entry name" value="ZN2_CY6_FUNGAL_1"/>
    <property type="match status" value="1"/>
</dbReference>
<reference evidence="3 4" key="1">
    <citation type="journal article" date="2018" name="IMA Fungus">
        <title>IMA Genome-F 9: Draft genome sequence of Annulohypoxylon stygium, Aspergillus mulundensis, Berkeleyomyces basicola (syn. Thielaviopsis basicola), Ceratocystis smalleyi, two Cercospora beticola strains, Coleophoma cylindrospora, Fusarium fracticaudum, Phialophora cf. hyalina, and Morchella septimelata.</title>
        <authorList>
            <person name="Wingfield B.D."/>
            <person name="Bills G.F."/>
            <person name="Dong Y."/>
            <person name="Huang W."/>
            <person name="Nel W.J."/>
            <person name="Swalarsk-Parry B.S."/>
            <person name="Vaghefi N."/>
            <person name="Wilken P.M."/>
            <person name="An Z."/>
            <person name="de Beer Z.W."/>
            <person name="De Vos L."/>
            <person name="Chen L."/>
            <person name="Duong T.A."/>
            <person name="Gao Y."/>
            <person name="Hammerbacher A."/>
            <person name="Kikkert J.R."/>
            <person name="Li Y."/>
            <person name="Li H."/>
            <person name="Li K."/>
            <person name="Li Q."/>
            <person name="Liu X."/>
            <person name="Ma X."/>
            <person name="Naidoo K."/>
            <person name="Pethybridge S.J."/>
            <person name="Sun J."/>
            <person name="Steenkamp E.T."/>
            <person name="van der Nest M.A."/>
            <person name="van Wyk S."/>
            <person name="Wingfield M.J."/>
            <person name="Xiong C."/>
            <person name="Yue Q."/>
            <person name="Zhang X."/>
        </authorList>
    </citation>
    <scope>NUCLEOTIDE SEQUENCE [LARGE SCALE GENOMIC DNA]</scope>
    <source>
        <strain evidence="3 4">BP5796</strain>
    </source>
</reference>
<dbReference type="PANTHER" id="PTHR38111:SF2">
    <property type="entry name" value="FINGER DOMAIN PROTEIN, PUTATIVE (AFU_ORTHOLOGUE AFUA_1G01560)-RELATED"/>
    <property type="match status" value="1"/>
</dbReference>
<dbReference type="SMART" id="SM00066">
    <property type="entry name" value="GAL4"/>
    <property type="match status" value="1"/>
</dbReference>
<dbReference type="PANTHER" id="PTHR38111">
    <property type="entry name" value="ZN(2)-C6 FUNGAL-TYPE DOMAIN-CONTAINING PROTEIN-RELATED"/>
    <property type="match status" value="1"/>
</dbReference>
<dbReference type="Proteomes" id="UP000256328">
    <property type="component" value="Unassembled WGS sequence"/>
</dbReference>
<gene>
    <name evidence="3" type="ORF">BP5796_03692</name>
</gene>
<dbReference type="InterPro" id="IPR001138">
    <property type="entry name" value="Zn2Cys6_DnaBD"/>
</dbReference>
<dbReference type="InterPro" id="IPR053178">
    <property type="entry name" value="Osmoadaptation_assoc"/>
</dbReference>
<evidence type="ECO:0000256" key="1">
    <source>
        <dbReference type="ARBA" id="ARBA00023242"/>
    </source>
</evidence>
<evidence type="ECO:0000313" key="4">
    <source>
        <dbReference type="Proteomes" id="UP000256328"/>
    </source>
</evidence>
<evidence type="ECO:0000313" key="3">
    <source>
        <dbReference type="EMBL" id="RDW85367.1"/>
    </source>
</evidence>
<keyword evidence="4" id="KW-1185">Reference proteome</keyword>
<feature type="domain" description="Zn(2)-C6 fungal-type" evidence="2">
    <location>
        <begin position="19"/>
        <end position="47"/>
    </location>
</feature>
<dbReference type="PROSITE" id="PS50048">
    <property type="entry name" value="ZN2_CY6_FUNGAL_2"/>
    <property type="match status" value="1"/>
</dbReference>
<dbReference type="EMBL" id="PDLN01000005">
    <property type="protein sequence ID" value="RDW85367.1"/>
    <property type="molecule type" value="Genomic_DNA"/>
</dbReference>
<dbReference type="AlphaFoldDB" id="A0A3D8SG96"/>
<name>A0A3D8SG96_9HELO</name>
<dbReference type="SUPFAM" id="SSF57701">
    <property type="entry name" value="Zn2/Cys6 DNA-binding domain"/>
    <property type="match status" value="1"/>
</dbReference>
<dbReference type="OrthoDB" id="4491390at2759"/>
<dbReference type="GO" id="GO:0000981">
    <property type="term" value="F:DNA-binding transcription factor activity, RNA polymerase II-specific"/>
    <property type="evidence" value="ECO:0007669"/>
    <property type="project" value="InterPro"/>
</dbReference>
<keyword evidence="1" id="KW-0539">Nucleus</keyword>
<sequence length="521" mass="58925">MARPSVLRPQLGELGKARACHDCRRRKVKCDYRMPTCLRCEKAAIACKGYQRDARFVNRTPGNPLTTMRGQSRNPPAAKGFDGDLHVLESYVRNPIGPPTPFRLHALEILKKLYLPQPSQADISESSAFSWLPTVCALEGESRALDHSLLTFCVIQVAITKSGSASVDEALQVYTDALQKLLEEIQDDRAGQSDELLATISVLSTCELFVCPTDQAWRAHAQGISDILRIRSGIDASSPTWQSFCSRLRILLLIEALLNSRTRSVTISDCRQLMSTSTEHDSFHELLDVASEVPGLLEELGLLMTGRKTVPEQQRASLFQSSLAVLEKLYDRQQKYRAEKARPLYWVMPSRVHNPADDAYENKLFPFALQFESLLTASQVIFAWGITLQTLCSMMNLYQHSFDHSIFSASYDLPKAEHFAVLGPLWNTRFPTISSIKEEADKLARYLCQSIEYCHKMENGTIGPQMTTYAQWILKSYFQQFHCEHELSWCLNIKNMTGPGFRDGIELMGFHESEWPLSNFP</sequence>
<dbReference type="Pfam" id="PF00172">
    <property type="entry name" value="Zn_clus"/>
    <property type="match status" value="1"/>
</dbReference>
<dbReference type="Gene3D" id="4.10.240.10">
    <property type="entry name" value="Zn(2)-C6 fungal-type DNA-binding domain"/>
    <property type="match status" value="1"/>
</dbReference>